<feature type="transmembrane region" description="Helical" evidence="7">
    <location>
        <begin position="63"/>
        <end position="89"/>
    </location>
</feature>
<organism evidence="8 9">
    <name type="scientific">Actinospica acidithermotolerans</name>
    <dbReference type="NCBI Taxonomy" id="2828514"/>
    <lineage>
        <taxon>Bacteria</taxon>
        <taxon>Bacillati</taxon>
        <taxon>Actinomycetota</taxon>
        <taxon>Actinomycetes</taxon>
        <taxon>Catenulisporales</taxon>
        <taxon>Actinospicaceae</taxon>
        <taxon>Actinospica</taxon>
    </lineage>
</organism>
<reference evidence="8" key="1">
    <citation type="submission" date="2021-04" db="EMBL/GenBank/DDBJ databases">
        <title>Genome based classification of Actinospica acidithermotolerans sp. nov., an actinobacterium isolated from an Indonesian hot spring.</title>
        <authorList>
            <person name="Kusuma A.B."/>
            <person name="Putra K.E."/>
            <person name="Nafisah S."/>
            <person name="Loh J."/>
            <person name="Nouioui I."/>
            <person name="Goodfellow M."/>
        </authorList>
    </citation>
    <scope>NUCLEOTIDE SEQUENCE</scope>
    <source>
        <strain evidence="8">MGRD01-02</strain>
    </source>
</reference>
<dbReference type="Proteomes" id="UP000676325">
    <property type="component" value="Unassembled WGS sequence"/>
</dbReference>
<sequence>MKALRSVNARATSPLAVVWLLGVWLLLWGSISPLAIVSGLLIGFGLLWATPQPAVEIGLRFRPLAAISLLLFVTVDLVVSSCRVAWHILTPTLPESAIYNVPLRVRGGLMITMVAVAVTAVPGSTVIDARPEDGMLEIHVFDASSSEAEQNIRRDVQLLERRITAAFGSRAERRRVLEAEE</sequence>
<comment type="similarity">
    <text evidence="2">Belongs to the CPA3 antiporters (TC 2.A.63) subunit E family.</text>
</comment>
<dbReference type="EMBL" id="JAGSOH010000069">
    <property type="protein sequence ID" value="MBR7828896.1"/>
    <property type="molecule type" value="Genomic_DNA"/>
</dbReference>
<accession>A0A941IMU9</accession>
<feature type="transmembrane region" description="Helical" evidence="7">
    <location>
        <begin position="109"/>
        <end position="127"/>
    </location>
</feature>
<dbReference type="PANTHER" id="PTHR34584">
    <property type="entry name" value="NA(+)/H(+) ANTIPORTER SUBUNIT E1"/>
    <property type="match status" value="1"/>
</dbReference>
<keyword evidence="5 7" id="KW-1133">Transmembrane helix</keyword>
<keyword evidence="6 7" id="KW-0472">Membrane</keyword>
<keyword evidence="4 7" id="KW-0812">Transmembrane</keyword>
<dbReference type="NCBIfam" id="NF006521">
    <property type="entry name" value="PRK08965.1-5"/>
    <property type="match status" value="1"/>
</dbReference>
<dbReference type="Pfam" id="PF01899">
    <property type="entry name" value="MNHE"/>
    <property type="match status" value="1"/>
</dbReference>
<name>A0A941IMU9_9ACTN</name>
<evidence type="ECO:0000256" key="3">
    <source>
        <dbReference type="ARBA" id="ARBA00022475"/>
    </source>
</evidence>
<dbReference type="RefSeq" id="WP_212520031.1">
    <property type="nucleotide sequence ID" value="NZ_JAGSOH010000069.1"/>
</dbReference>
<dbReference type="GO" id="GO:0008324">
    <property type="term" value="F:monoatomic cation transmembrane transporter activity"/>
    <property type="evidence" value="ECO:0007669"/>
    <property type="project" value="InterPro"/>
</dbReference>
<evidence type="ECO:0000256" key="5">
    <source>
        <dbReference type="ARBA" id="ARBA00022989"/>
    </source>
</evidence>
<evidence type="ECO:0000313" key="8">
    <source>
        <dbReference type="EMBL" id="MBR7828896.1"/>
    </source>
</evidence>
<keyword evidence="9" id="KW-1185">Reference proteome</keyword>
<evidence type="ECO:0000313" key="9">
    <source>
        <dbReference type="Proteomes" id="UP000676325"/>
    </source>
</evidence>
<protein>
    <submittedName>
        <fullName evidence="8">Na+/H+ antiporter subunit E</fullName>
    </submittedName>
</protein>
<keyword evidence="3" id="KW-1003">Cell membrane</keyword>
<comment type="caution">
    <text evidence="8">The sequence shown here is derived from an EMBL/GenBank/DDBJ whole genome shotgun (WGS) entry which is preliminary data.</text>
</comment>
<dbReference type="InterPro" id="IPR002758">
    <property type="entry name" value="Cation_antiport_E"/>
</dbReference>
<comment type="subcellular location">
    <subcellularLocation>
        <location evidence="1">Cell membrane</location>
        <topology evidence="1">Multi-pass membrane protein</topology>
    </subcellularLocation>
</comment>
<evidence type="ECO:0000256" key="2">
    <source>
        <dbReference type="ARBA" id="ARBA00006228"/>
    </source>
</evidence>
<dbReference type="GO" id="GO:0005886">
    <property type="term" value="C:plasma membrane"/>
    <property type="evidence" value="ECO:0007669"/>
    <property type="project" value="UniProtKB-SubCell"/>
</dbReference>
<evidence type="ECO:0000256" key="6">
    <source>
        <dbReference type="ARBA" id="ARBA00023136"/>
    </source>
</evidence>
<gene>
    <name evidence="8" type="ORF">KDK95_21480</name>
</gene>
<proteinExistence type="inferred from homology"/>
<dbReference type="PANTHER" id="PTHR34584:SF1">
    <property type="entry name" value="NA(+)_H(+) ANTIPORTER SUBUNIT E1"/>
    <property type="match status" value="1"/>
</dbReference>
<evidence type="ECO:0000256" key="4">
    <source>
        <dbReference type="ARBA" id="ARBA00022692"/>
    </source>
</evidence>
<dbReference type="AlphaFoldDB" id="A0A941IMU9"/>
<evidence type="ECO:0000256" key="7">
    <source>
        <dbReference type="SAM" id="Phobius"/>
    </source>
</evidence>
<feature type="transmembrane region" description="Helical" evidence="7">
    <location>
        <begin position="33"/>
        <end position="51"/>
    </location>
</feature>
<evidence type="ECO:0000256" key="1">
    <source>
        <dbReference type="ARBA" id="ARBA00004651"/>
    </source>
</evidence>